<evidence type="ECO:0000256" key="3">
    <source>
        <dbReference type="ARBA" id="ARBA00023180"/>
    </source>
</evidence>
<evidence type="ECO:0008006" key="8">
    <source>
        <dbReference type="Google" id="ProtNLM"/>
    </source>
</evidence>
<reference evidence="6" key="1">
    <citation type="submission" date="2022-07" db="EMBL/GenBank/DDBJ databases">
        <title>Chromosome-level genome of Muraenolepis orangiensis.</title>
        <authorList>
            <person name="Kim J."/>
        </authorList>
    </citation>
    <scope>NUCLEOTIDE SEQUENCE</scope>
    <source>
        <strain evidence="6">KU_S4_2022</strain>
        <tissue evidence="6">Muscle</tissue>
    </source>
</reference>
<keyword evidence="4" id="KW-0393">Immunoglobulin domain</keyword>
<evidence type="ECO:0000256" key="2">
    <source>
        <dbReference type="ARBA" id="ARBA00023157"/>
    </source>
</evidence>
<comment type="caution">
    <text evidence="6">The sequence shown here is derived from an EMBL/GenBank/DDBJ whole genome shotgun (WGS) entry which is preliminary data.</text>
</comment>
<evidence type="ECO:0000256" key="5">
    <source>
        <dbReference type="SAM" id="SignalP"/>
    </source>
</evidence>
<protein>
    <recommendedName>
        <fullName evidence="8">Ig-like domain-containing protein</fullName>
    </recommendedName>
</protein>
<name>A0A9Q0ISY3_9TELE</name>
<keyword evidence="1 5" id="KW-0732">Signal</keyword>
<dbReference type="Proteomes" id="UP001148018">
    <property type="component" value="Unassembled WGS sequence"/>
</dbReference>
<feature type="signal peptide" evidence="5">
    <location>
        <begin position="1"/>
        <end position="31"/>
    </location>
</feature>
<keyword evidence="2" id="KW-1015">Disulfide bond</keyword>
<sequence length="297" mass="31762">MDAIPYSTNTGGHSTVGWILLLCLTVNITGPRYVTVGVPVSFECAANCTSAPCKFTMHEGTQASPGNALAFTLHQWKESLTVTCSATDRHTGVSETATKILQVLAGPANVSISGPMPSPTASHIFSCHADCRPLCKYTWRIDDGPWVSDHGNVTDVIPQATNRTLVCKATNTVSGLFAATTRDIPATSGPSEVQIIGPDTMELATRTVFVCLADCLPSCRYTWTVGEHTLRGSKIDIMVDRPLKSVALKCEAQNTVIVKSSTVTKTIWIVDHSMATRPEKRLALLLCACVVSAAILI</sequence>
<dbReference type="OrthoDB" id="8529748at2759"/>
<accession>A0A9Q0ISY3</accession>
<dbReference type="PANTHER" id="PTHR44337">
    <property type="entry name" value="CARCINOEMBRYONIC ANTIGEN-RELATED CELL ADHESION MOLECULE 8"/>
    <property type="match status" value="1"/>
</dbReference>
<organism evidence="6 7">
    <name type="scientific">Muraenolepis orangiensis</name>
    <name type="common">Patagonian moray cod</name>
    <dbReference type="NCBI Taxonomy" id="630683"/>
    <lineage>
        <taxon>Eukaryota</taxon>
        <taxon>Metazoa</taxon>
        <taxon>Chordata</taxon>
        <taxon>Craniata</taxon>
        <taxon>Vertebrata</taxon>
        <taxon>Euteleostomi</taxon>
        <taxon>Actinopterygii</taxon>
        <taxon>Neopterygii</taxon>
        <taxon>Teleostei</taxon>
        <taxon>Neoteleostei</taxon>
        <taxon>Acanthomorphata</taxon>
        <taxon>Zeiogadaria</taxon>
        <taxon>Gadariae</taxon>
        <taxon>Gadiformes</taxon>
        <taxon>Muraenolepidoidei</taxon>
        <taxon>Muraenolepididae</taxon>
        <taxon>Muraenolepis</taxon>
    </lineage>
</organism>
<dbReference type="EMBL" id="JANIIK010000036">
    <property type="protein sequence ID" value="KAJ3612102.1"/>
    <property type="molecule type" value="Genomic_DNA"/>
</dbReference>
<dbReference type="InterPro" id="IPR052598">
    <property type="entry name" value="IgSF_CEA-related"/>
</dbReference>
<evidence type="ECO:0000313" key="6">
    <source>
        <dbReference type="EMBL" id="KAJ3612102.1"/>
    </source>
</evidence>
<keyword evidence="7" id="KW-1185">Reference proteome</keyword>
<evidence type="ECO:0000256" key="4">
    <source>
        <dbReference type="ARBA" id="ARBA00023319"/>
    </source>
</evidence>
<gene>
    <name evidence="6" type="ORF">NHX12_020379</name>
</gene>
<feature type="chain" id="PRO_5040338682" description="Ig-like domain-containing protein" evidence="5">
    <location>
        <begin position="32"/>
        <end position="297"/>
    </location>
</feature>
<dbReference type="PANTHER" id="PTHR44337:SF17">
    <property type="entry name" value="CARCINOEMBRYONIC ANTIGEN-RELATED CELL ADHESION MOLECULE 5 ISOFORM X1"/>
    <property type="match status" value="1"/>
</dbReference>
<evidence type="ECO:0000256" key="1">
    <source>
        <dbReference type="ARBA" id="ARBA00022729"/>
    </source>
</evidence>
<evidence type="ECO:0000313" key="7">
    <source>
        <dbReference type="Proteomes" id="UP001148018"/>
    </source>
</evidence>
<dbReference type="AlphaFoldDB" id="A0A9Q0ISY3"/>
<proteinExistence type="predicted"/>
<keyword evidence="3" id="KW-0325">Glycoprotein</keyword>